<keyword evidence="2" id="KW-1185">Reference proteome</keyword>
<reference evidence="1 2" key="1">
    <citation type="journal article" date="2005" name="PLoS Genet.">
        <title>Life in hot carbon monoxide: the complete genome sequence of Carboxydothermus hydrogenoformans Z-2901.</title>
        <authorList>
            <person name="Wu M."/>
            <person name="Ren Q."/>
            <person name="Durkin A.S."/>
            <person name="Daugherty S.C."/>
            <person name="Brinkac L.M."/>
            <person name="Dodson R.J."/>
            <person name="Madupu R."/>
            <person name="Sullivan S.A."/>
            <person name="Kolonay J.F."/>
            <person name="Haft D.H."/>
            <person name="Nelson W.C."/>
            <person name="Tallon L.J."/>
            <person name="Jones K.M."/>
            <person name="Ulrich L.E."/>
            <person name="Gonzalez J.M."/>
            <person name="Zhulin I.B."/>
            <person name="Robb F.T."/>
            <person name="Eisen J.A."/>
        </authorList>
    </citation>
    <scope>NUCLEOTIDE SEQUENCE [LARGE SCALE GENOMIC DNA]</scope>
    <source>
        <strain evidence="2">ATCC BAA-161 / DSM 6008 / Z-2901</strain>
    </source>
</reference>
<sequence length="129" mass="14850">MAKAGLIDKCFDCIKADRRPRGAYHMGTDPLMENYLALAVSILANASPELAFEYLDKGKPIGWRKRKDITEEDVLDMVKLKNEHRLTYKQIAEIYGMSKDAIRHRIQRYSKRIWRRQDDKAAGQPGPTA</sequence>
<gene>
    <name evidence="1" type="ordered locus">CHY_1685</name>
</gene>
<dbReference type="InParanoid" id="Q3ABH9"/>
<protein>
    <submittedName>
        <fullName evidence="1">Uncharacterized protein</fullName>
    </submittedName>
</protein>
<organism evidence="1 2">
    <name type="scientific">Carboxydothermus hydrogenoformans (strain ATCC BAA-161 / DSM 6008 / Z-2901)</name>
    <dbReference type="NCBI Taxonomy" id="246194"/>
    <lineage>
        <taxon>Bacteria</taxon>
        <taxon>Bacillati</taxon>
        <taxon>Bacillota</taxon>
        <taxon>Clostridia</taxon>
        <taxon>Thermoanaerobacterales</taxon>
        <taxon>Thermoanaerobacteraceae</taxon>
        <taxon>Carboxydothermus</taxon>
    </lineage>
</organism>
<accession>Q3ABH9</accession>
<dbReference type="STRING" id="246194.CHY_1685"/>
<dbReference type="EMBL" id="CP000141">
    <property type="protein sequence ID" value="ABB16063.1"/>
    <property type="molecule type" value="Genomic_DNA"/>
</dbReference>
<dbReference type="Proteomes" id="UP000002706">
    <property type="component" value="Chromosome"/>
</dbReference>
<dbReference type="AlphaFoldDB" id="Q3ABH9"/>
<dbReference type="HOGENOM" id="CLU_1944834_0_0_9"/>
<evidence type="ECO:0000313" key="2">
    <source>
        <dbReference type="Proteomes" id="UP000002706"/>
    </source>
</evidence>
<proteinExistence type="predicted"/>
<name>Q3ABH9_CARHZ</name>
<dbReference type="KEGG" id="chy:CHY_1685"/>
<evidence type="ECO:0000313" key="1">
    <source>
        <dbReference type="EMBL" id="ABB16063.1"/>
    </source>
</evidence>